<reference evidence="11 12" key="1">
    <citation type="submission" date="2015-11" db="EMBL/GenBank/DDBJ databases">
        <title>Expanding the genomic diversity of Burkholderia species for the development of highly accurate diagnostics.</title>
        <authorList>
            <person name="Sahl J."/>
            <person name="Keim P."/>
            <person name="Wagner D."/>
        </authorList>
    </citation>
    <scope>NUCLEOTIDE SEQUENCE [LARGE SCALE GENOMIC DNA]</scope>
    <source>
        <strain evidence="11 12">MSMB1808WGS</strain>
    </source>
</reference>
<comment type="catalytic activity">
    <reaction evidence="8">
        <text>an acyl-CoA + a 1,2-diacyl-sn-glycerol = a triacyl-sn-glycerol + CoA</text>
        <dbReference type="Rhea" id="RHEA:10868"/>
        <dbReference type="ChEBI" id="CHEBI:17815"/>
        <dbReference type="ChEBI" id="CHEBI:57287"/>
        <dbReference type="ChEBI" id="CHEBI:58342"/>
        <dbReference type="ChEBI" id="CHEBI:64615"/>
        <dbReference type="EC" id="2.3.1.20"/>
    </reaction>
</comment>
<comment type="similarity">
    <text evidence="3">Belongs to the mycobacterial A85 antigen family.</text>
</comment>
<comment type="similarity">
    <text evidence="2">Belongs to the esterase D family.</text>
</comment>
<dbReference type="EC" id="2.3.1.122" evidence="4"/>
<feature type="chain" id="PRO_5043598842" description="Acyl-CoA:diacylglycerol acyltransferase" evidence="10">
    <location>
        <begin position="32"/>
        <end position="321"/>
    </location>
</feature>
<dbReference type="InterPro" id="IPR000801">
    <property type="entry name" value="Esterase-like"/>
</dbReference>
<evidence type="ECO:0000313" key="12">
    <source>
        <dbReference type="Proteomes" id="UP000056453"/>
    </source>
</evidence>
<evidence type="ECO:0000256" key="6">
    <source>
        <dbReference type="ARBA" id="ARBA00022801"/>
    </source>
</evidence>
<gene>
    <name evidence="11" type="ORF">WJ96_22335</name>
</gene>
<evidence type="ECO:0000256" key="5">
    <source>
        <dbReference type="ARBA" id="ARBA00013244"/>
    </source>
</evidence>
<sequence length="321" mass="34500">MSGHPSPVLSMRRGLLFAGLAGALATRVACAGAASKVSHASAWPAVADAPPVRLPASRQFDVTVAGRSRRLFVALPAERSASRPHPVLVVLDGNALFPLAAPLARNRAARPDAAREPAPIVIGIGYPTDAPYDMQARADDYTLAPLPDGQGLAADRFLDFIEHDVQPWLARQWPIDAGRQTLFGHSYGGLLTLYALLTRPHLFRRYVAASPSIWWGERALLPYADRFAAQAAPLDPALRVVVTAGSLEEGAPNPDPERMRRQQARKQVSSARDFVQRVGRRQGLAATFRLIDGEDHGSVVMPSAALAVRVACAPVQREDAA</sequence>
<evidence type="ECO:0000256" key="10">
    <source>
        <dbReference type="SAM" id="SignalP"/>
    </source>
</evidence>
<dbReference type="SUPFAM" id="SSF53474">
    <property type="entry name" value="alpha/beta-Hydrolases"/>
    <property type="match status" value="1"/>
</dbReference>
<keyword evidence="12" id="KW-1185">Reference proteome</keyword>
<comment type="catalytic activity">
    <reaction evidence="1">
        <text>2 alpha,alpha'-trehalose 6-mycolate = alpha,alpha'-trehalose 6,6'-bismycolate + alpha,alpha-trehalose</text>
        <dbReference type="Rhea" id="RHEA:23472"/>
        <dbReference type="ChEBI" id="CHEBI:16551"/>
        <dbReference type="ChEBI" id="CHEBI:18195"/>
        <dbReference type="ChEBI" id="CHEBI:18234"/>
        <dbReference type="EC" id="2.3.1.122"/>
    </reaction>
</comment>
<dbReference type="EMBL" id="LPBJ01000110">
    <property type="protein sequence ID" value="KVP86654.1"/>
    <property type="molecule type" value="Genomic_DNA"/>
</dbReference>
<dbReference type="GO" id="GO:0050348">
    <property type="term" value="F:trehalose O-mycolyltransferase activity"/>
    <property type="evidence" value="ECO:0007669"/>
    <property type="project" value="UniProtKB-EC"/>
</dbReference>
<dbReference type="EC" id="2.3.1.20" evidence="5"/>
<keyword evidence="10" id="KW-0732">Signal</keyword>
<comment type="caution">
    <text evidence="11">The sequence shown here is derived from an EMBL/GenBank/DDBJ whole genome shotgun (WGS) entry which is preliminary data.</text>
</comment>
<dbReference type="GO" id="GO:0004144">
    <property type="term" value="F:diacylglycerol O-acyltransferase activity"/>
    <property type="evidence" value="ECO:0007669"/>
    <property type="project" value="UniProtKB-EC"/>
</dbReference>
<accession>A0AAW3MIE7</accession>
<dbReference type="Pfam" id="PF00756">
    <property type="entry name" value="Esterase"/>
    <property type="match status" value="1"/>
</dbReference>
<dbReference type="PANTHER" id="PTHR40841">
    <property type="entry name" value="SIDEROPHORE TRIACETYLFUSARININE C ESTERASE"/>
    <property type="match status" value="1"/>
</dbReference>
<evidence type="ECO:0000256" key="1">
    <source>
        <dbReference type="ARBA" id="ARBA00000697"/>
    </source>
</evidence>
<dbReference type="RefSeq" id="WP_059957478.1">
    <property type="nucleotide sequence ID" value="NZ_LPBJ01000110.1"/>
</dbReference>
<evidence type="ECO:0000256" key="4">
    <source>
        <dbReference type="ARBA" id="ARBA00012820"/>
    </source>
</evidence>
<protein>
    <recommendedName>
        <fullName evidence="7">Acyl-CoA:diacylglycerol acyltransferase</fullName>
        <ecNumber evidence="4">2.3.1.122</ecNumber>
        <ecNumber evidence="5">2.3.1.20</ecNumber>
    </recommendedName>
</protein>
<dbReference type="Proteomes" id="UP000056453">
    <property type="component" value="Unassembled WGS sequence"/>
</dbReference>
<dbReference type="PANTHER" id="PTHR40841:SF2">
    <property type="entry name" value="SIDEROPHORE-DEGRADING ESTERASE (EUROFUNG)"/>
    <property type="match status" value="1"/>
</dbReference>
<dbReference type="GO" id="GO:0016788">
    <property type="term" value="F:hydrolase activity, acting on ester bonds"/>
    <property type="evidence" value="ECO:0007669"/>
    <property type="project" value="TreeGrafter"/>
</dbReference>
<organism evidence="11 12">
    <name type="scientific">Burkholderia ubonensis</name>
    <dbReference type="NCBI Taxonomy" id="101571"/>
    <lineage>
        <taxon>Bacteria</taxon>
        <taxon>Pseudomonadati</taxon>
        <taxon>Pseudomonadota</taxon>
        <taxon>Betaproteobacteria</taxon>
        <taxon>Burkholderiales</taxon>
        <taxon>Burkholderiaceae</taxon>
        <taxon>Burkholderia</taxon>
        <taxon>Burkholderia cepacia complex</taxon>
    </lineage>
</organism>
<dbReference type="InterPro" id="IPR052558">
    <property type="entry name" value="Siderophore_Hydrolase_D"/>
</dbReference>
<proteinExistence type="inferred from homology"/>
<feature type="signal peptide" evidence="10">
    <location>
        <begin position="1"/>
        <end position="31"/>
    </location>
</feature>
<evidence type="ECO:0000313" key="11">
    <source>
        <dbReference type="EMBL" id="KVP86654.1"/>
    </source>
</evidence>
<dbReference type="InterPro" id="IPR006311">
    <property type="entry name" value="TAT_signal"/>
</dbReference>
<evidence type="ECO:0000256" key="8">
    <source>
        <dbReference type="ARBA" id="ARBA00048109"/>
    </source>
</evidence>
<keyword evidence="6" id="KW-0378">Hydrolase</keyword>
<dbReference type="AlphaFoldDB" id="A0AAW3MIE7"/>
<evidence type="ECO:0000256" key="3">
    <source>
        <dbReference type="ARBA" id="ARBA00005874"/>
    </source>
</evidence>
<dbReference type="Gene3D" id="3.40.50.1820">
    <property type="entry name" value="alpha/beta hydrolase"/>
    <property type="match status" value="1"/>
</dbReference>
<evidence type="ECO:0000256" key="7">
    <source>
        <dbReference type="ARBA" id="ARBA00032572"/>
    </source>
</evidence>
<dbReference type="InterPro" id="IPR029058">
    <property type="entry name" value="AB_hydrolase_fold"/>
</dbReference>
<dbReference type="PROSITE" id="PS51318">
    <property type="entry name" value="TAT"/>
    <property type="match status" value="1"/>
</dbReference>
<feature type="region of interest" description="Disordered" evidence="9">
    <location>
        <begin position="247"/>
        <end position="266"/>
    </location>
</feature>
<evidence type="ECO:0000256" key="2">
    <source>
        <dbReference type="ARBA" id="ARBA00005622"/>
    </source>
</evidence>
<name>A0AAW3MIE7_9BURK</name>
<evidence type="ECO:0000256" key="9">
    <source>
        <dbReference type="SAM" id="MobiDB-lite"/>
    </source>
</evidence>